<feature type="domain" description="ATPase AAA-type core" evidence="1">
    <location>
        <begin position="456"/>
        <end position="568"/>
    </location>
</feature>
<organism evidence="3 4">
    <name type="scientific">Hericium alpestre</name>
    <dbReference type="NCBI Taxonomy" id="135208"/>
    <lineage>
        <taxon>Eukaryota</taxon>
        <taxon>Fungi</taxon>
        <taxon>Dikarya</taxon>
        <taxon>Basidiomycota</taxon>
        <taxon>Agaricomycotina</taxon>
        <taxon>Agaricomycetes</taxon>
        <taxon>Russulales</taxon>
        <taxon>Hericiaceae</taxon>
        <taxon>Hericium</taxon>
    </lineage>
</organism>
<dbReference type="Gene3D" id="3.40.50.300">
    <property type="entry name" value="P-loop containing nucleotide triphosphate hydrolases"/>
    <property type="match status" value="1"/>
</dbReference>
<gene>
    <name evidence="3" type="ORF">EWM64_g508</name>
</gene>
<comment type="caution">
    <text evidence="3">The sequence shown here is derived from an EMBL/GenBank/DDBJ whole genome shotgun (WGS) entry which is preliminary data.</text>
</comment>
<reference evidence="3 4" key="1">
    <citation type="submission" date="2019-02" db="EMBL/GenBank/DDBJ databases">
        <title>Genome sequencing of the rare red list fungi Hericium alpestre (H. flagellum).</title>
        <authorList>
            <person name="Buettner E."/>
            <person name="Kellner H."/>
        </authorList>
    </citation>
    <scope>NUCLEOTIDE SEQUENCE [LARGE SCALE GENOMIC DNA]</scope>
    <source>
        <strain evidence="3 4">DSM 108284</strain>
    </source>
</reference>
<feature type="domain" description="DUF7025" evidence="2">
    <location>
        <begin position="182"/>
        <end position="276"/>
    </location>
</feature>
<dbReference type="InterPro" id="IPR054289">
    <property type="entry name" value="DUF7025"/>
</dbReference>
<accession>A0A4Z0AAZ0</accession>
<dbReference type="STRING" id="135208.A0A4Z0AAZ0"/>
<dbReference type="GO" id="GO:0005524">
    <property type="term" value="F:ATP binding"/>
    <property type="evidence" value="ECO:0007669"/>
    <property type="project" value="InterPro"/>
</dbReference>
<dbReference type="InterPro" id="IPR003959">
    <property type="entry name" value="ATPase_AAA_core"/>
</dbReference>
<sequence>MAYDDTTPTIARVKALSDLEAGEGANDPSAESNEPVLDLEFKRVKQQWNEARQKYDDRIELEETFTSASDAGYAFSLVRMLKPNTHIPYVQIHVRSRDFITAAQDVMAGKRNVVWQTIPVKFEALELLAFLPQFVKDLEKRQSKPIEEGPNIEEHNRVIYHLEYFVNFLQHEYSSHVETFNSLRAATYIVFESLWALLLPGMTLMTKCKVTGVPRLVRLITMSKRQARWDSPEQWALLVEYVDMVCGRVGLIEEELIQDKFSGAKPIVELVAYPFEEPLGDEKPLVEDYDEVKATLVERGRKRSKLEEESYMWYDGHGFYKDGDSYRKHPVQSRVVIDRDMYDQHSGHSTPNLTHDLDHEKIRPESRTTLTDDEYALMAPRVYGFALEKKQWYQFCVNDIYDINWDLELFGDLNLDEEYKTLLKVMVGACYPDMEDTEGIVSSARFDDFLWGKGKGPPGVGKSLTIEALSEVTKNVLYVVGCGDLGIDAGNIEKELSTIFKLAVRWRAIVLIHAADVYLESPDIRDTERNAVESVFMRKLEYYPGVVFLTTNRDTVFEGGIRSRIDLSLFYYQPTVEARERLWAMFLKRTNMSEEERQIFNERYMAEARELCLNGREIKSIVKVAKTSAKHLHREVQAGDIMSVIHFLQTQGQIGDGFVAEPKVDAPVTTSNWKLFAHAACGAAFGLAVSLLAL</sequence>
<name>A0A4Z0AAZ0_9AGAM</name>
<dbReference type="PANTHER" id="PTHR46411">
    <property type="entry name" value="FAMILY ATPASE, PUTATIVE-RELATED"/>
    <property type="match status" value="1"/>
</dbReference>
<dbReference type="Pfam" id="PF00004">
    <property type="entry name" value="AAA"/>
    <property type="match status" value="1"/>
</dbReference>
<evidence type="ECO:0000259" key="1">
    <source>
        <dbReference type="Pfam" id="PF00004"/>
    </source>
</evidence>
<proteinExistence type="predicted"/>
<evidence type="ECO:0000313" key="4">
    <source>
        <dbReference type="Proteomes" id="UP000298061"/>
    </source>
</evidence>
<keyword evidence="4" id="KW-1185">Reference proteome</keyword>
<evidence type="ECO:0000259" key="2">
    <source>
        <dbReference type="Pfam" id="PF22942"/>
    </source>
</evidence>
<protein>
    <submittedName>
        <fullName evidence="3">Uncharacterized protein</fullName>
    </submittedName>
</protein>
<dbReference type="InterPro" id="IPR027417">
    <property type="entry name" value="P-loop_NTPase"/>
</dbReference>
<evidence type="ECO:0000313" key="3">
    <source>
        <dbReference type="EMBL" id="TFY83501.1"/>
    </source>
</evidence>
<dbReference type="SUPFAM" id="SSF52540">
    <property type="entry name" value="P-loop containing nucleoside triphosphate hydrolases"/>
    <property type="match status" value="1"/>
</dbReference>
<dbReference type="PANTHER" id="PTHR46411:SF3">
    <property type="entry name" value="AAA+ ATPASE DOMAIN-CONTAINING PROTEIN"/>
    <property type="match status" value="1"/>
</dbReference>
<dbReference type="Pfam" id="PF22942">
    <property type="entry name" value="DUF7025"/>
    <property type="match status" value="1"/>
</dbReference>
<dbReference type="Proteomes" id="UP000298061">
    <property type="component" value="Unassembled WGS sequence"/>
</dbReference>
<dbReference type="GO" id="GO:0016887">
    <property type="term" value="F:ATP hydrolysis activity"/>
    <property type="evidence" value="ECO:0007669"/>
    <property type="project" value="InterPro"/>
</dbReference>
<dbReference type="AlphaFoldDB" id="A0A4Z0AAZ0"/>
<dbReference type="EMBL" id="SFCI01000025">
    <property type="protein sequence ID" value="TFY83501.1"/>
    <property type="molecule type" value="Genomic_DNA"/>
</dbReference>
<dbReference type="OrthoDB" id="3193781at2759"/>